<dbReference type="EMBL" id="AE016817">
    <property type="protein sequence ID" value="AAS52069.2"/>
    <property type="molecule type" value="Genomic_DNA"/>
</dbReference>
<accession>Q759X4</accession>
<dbReference type="HOGENOM" id="CLU_327620_0_0_1"/>
<dbReference type="OMA" id="VRMDPIN"/>
<evidence type="ECO:0000313" key="2">
    <source>
        <dbReference type="Proteomes" id="UP000000591"/>
    </source>
</evidence>
<name>Q759X4_EREGS</name>
<dbReference type="RefSeq" id="NP_984245.2">
    <property type="nucleotide sequence ID" value="NM_209598.2"/>
</dbReference>
<reference evidence="2" key="2">
    <citation type="journal article" date="2013" name="G3 (Bethesda)">
        <title>Genomes of Ashbya fungi isolated from insects reveal four mating-type loci, numerous translocations, lack of transposons, and distinct gene duplications.</title>
        <authorList>
            <person name="Dietrich F.S."/>
            <person name="Voegeli S."/>
            <person name="Kuo S."/>
            <person name="Philippsen P."/>
        </authorList>
    </citation>
    <scope>GENOME REANNOTATION</scope>
    <source>
        <strain evidence="2">ATCC 10895 / CBS 109.51 / FGSC 9923 / NRRL Y-1056</strain>
    </source>
</reference>
<keyword evidence="2" id="KW-1185">Reference proteome</keyword>
<evidence type="ECO:0000313" key="1">
    <source>
        <dbReference type="EMBL" id="AAS52069.2"/>
    </source>
</evidence>
<protein>
    <submittedName>
        <fullName evidence="1">ADR149Wp</fullName>
    </submittedName>
</protein>
<dbReference type="eggNOG" id="ENOG502QQPQ">
    <property type="taxonomic scope" value="Eukaryota"/>
</dbReference>
<proteinExistence type="predicted"/>
<reference evidence="1 2" key="1">
    <citation type="journal article" date="2004" name="Science">
        <title>The Ashbya gossypii genome as a tool for mapping the ancient Saccharomyces cerevisiae genome.</title>
        <authorList>
            <person name="Dietrich F.S."/>
            <person name="Voegeli S."/>
            <person name="Brachat S."/>
            <person name="Lerch A."/>
            <person name="Gates K."/>
            <person name="Steiner S."/>
            <person name="Mohr C."/>
            <person name="Pohlmann R."/>
            <person name="Luedi P."/>
            <person name="Choi S."/>
            <person name="Wing R.A."/>
            <person name="Flavier A."/>
            <person name="Gaffney T.D."/>
            <person name="Philippsen P."/>
        </authorList>
    </citation>
    <scope>NUCLEOTIDE SEQUENCE [LARGE SCALE GENOMIC DNA]</scope>
    <source>
        <strain evidence="2">ATCC 10895 / CBS 109.51 / FGSC 9923 / NRRL Y-1056</strain>
    </source>
</reference>
<sequence length="858" mass="98780">MLRRMLLASRANAPQFRQIRTRYPSMLHPDHFSPDKASSVIGNIKNITDPEHFEEHEKPQLPSAAEQTDLISGNMLDVLTAHNPGFKRSQANLRRLKTQVSDHALPTEHKIRAIFRYLLQESQDELSRLRELGPEKVNTVLQAHRENAYLRRKQQAKTAEDLAGLMAQELLIKDAKGDSYLQNTEHLLLLLLHMLRSKSQVLEIEQIVEALETCKLIPGTQNRLRGIFLSGRLLYSLGKVRMDPFNESFYIDALLYHGCYKDAWQLFESYKDRVNQRWWYELGMIVALRSNQVRKYDLLFKQTIDKFGESYIQPKVLKTAIKKKLYMGDFKSANRLTNFFMQIGGDLGFKKATNDGDTSNIPEFETEEQANQFLNALENPTYSDVMDIIQAHLFRRNHAYAFKLFAQFLEQADSHSTDVAQLLVRLQMLMINDIQTLKKAIQPFLKPNTEQEALSKLEESFNFSIEKTGLSDARRALDFLLFRNMEALTSQPTMTGVVYKYIVQNWADSKNDNSIDPSKKFQGIIKILLINNKEDAALQVLSKLEQSDGSGFYPRVNGHHYSLLADYYLKALKSTKSVLKRERLVDKVRTIMNRMEKFSIPFNATITASLIAFYREVPDIDECFKLINSILVENSRSSEVAMNNVTPFFEMRLVTSKLYQEIWKTYRLYHSFSADWSLLEPSAYRMGWKSYVLGAKRTLNSEPTLSMSELFRQMVELNNIMPTPKFYSNILITLAKGRDFVTMIAVLQYMKTKHAVVLEDALRKYLYVSLERAYVELERKGISSGNSVLAFQSATALAKEKVKSMIQEGQVLKKVHEDPIDDMVSQISSYIQRADPTGMELLPPLLRSLGLDMTPVKQ</sequence>
<dbReference type="Proteomes" id="UP000000591">
    <property type="component" value="Chromosome IV"/>
</dbReference>
<dbReference type="GeneID" id="4620407"/>
<dbReference type="GO" id="GO:0003729">
    <property type="term" value="F:mRNA binding"/>
    <property type="evidence" value="ECO:0000318"/>
    <property type="project" value="GO_Central"/>
</dbReference>
<dbReference type="OrthoDB" id="185373at2759"/>
<dbReference type="FunCoup" id="Q759X4">
    <property type="interactions" value="280"/>
</dbReference>
<dbReference type="AlphaFoldDB" id="Q759X4"/>
<organism evidence="1 2">
    <name type="scientific">Eremothecium gossypii (strain ATCC 10895 / CBS 109.51 / FGSC 9923 / NRRL Y-1056)</name>
    <name type="common">Yeast</name>
    <name type="synonym">Ashbya gossypii</name>
    <dbReference type="NCBI Taxonomy" id="284811"/>
    <lineage>
        <taxon>Eukaryota</taxon>
        <taxon>Fungi</taxon>
        <taxon>Dikarya</taxon>
        <taxon>Ascomycota</taxon>
        <taxon>Saccharomycotina</taxon>
        <taxon>Saccharomycetes</taxon>
        <taxon>Saccharomycetales</taxon>
        <taxon>Saccharomycetaceae</taxon>
        <taxon>Eremothecium</taxon>
    </lineage>
</organism>
<gene>
    <name evidence="1" type="ORF">AGOS_ADR149W</name>
</gene>
<dbReference type="InParanoid" id="Q759X4"/>
<dbReference type="KEGG" id="ago:AGOS_ADR149W"/>